<dbReference type="OrthoDB" id="4132130at2759"/>
<gene>
    <name evidence="1" type="ORF">M427DRAFT_147297</name>
</gene>
<dbReference type="EMBL" id="KQ965791">
    <property type="protein sequence ID" value="KXS12143.1"/>
    <property type="molecule type" value="Genomic_DNA"/>
</dbReference>
<dbReference type="SUPFAM" id="SSF54427">
    <property type="entry name" value="NTF2-like"/>
    <property type="match status" value="1"/>
</dbReference>
<dbReference type="AlphaFoldDB" id="A0A139A725"/>
<proteinExistence type="predicted"/>
<dbReference type="InterPro" id="IPR032710">
    <property type="entry name" value="NTF2-like_dom_sf"/>
</dbReference>
<accession>A0A139A725</accession>
<dbReference type="Gene3D" id="3.10.450.50">
    <property type="match status" value="1"/>
</dbReference>
<name>A0A139A725_GONPJ</name>
<keyword evidence="2" id="KW-1185">Reference proteome</keyword>
<dbReference type="Proteomes" id="UP000070544">
    <property type="component" value="Unassembled WGS sequence"/>
</dbReference>
<sequence>MSSDKVLALAEKFVGAIAKGDVPAVRECYAPDAKIWHNTDLIFQSVDENIVTLLGMMKTTSSRAYTDVVVSTFQRKDGTRGFIQEHVLVAKSLSGPTLRLPACVICTVNADATRITQLREYMDQVTIDKYTALVVATRKELKKAGKL</sequence>
<protein>
    <recommendedName>
        <fullName evidence="3">SnoaL-like domain-containing protein</fullName>
    </recommendedName>
</protein>
<organism evidence="1 2">
    <name type="scientific">Gonapodya prolifera (strain JEL478)</name>
    <name type="common">Monoblepharis prolifera</name>
    <dbReference type="NCBI Taxonomy" id="1344416"/>
    <lineage>
        <taxon>Eukaryota</taxon>
        <taxon>Fungi</taxon>
        <taxon>Fungi incertae sedis</taxon>
        <taxon>Chytridiomycota</taxon>
        <taxon>Chytridiomycota incertae sedis</taxon>
        <taxon>Monoblepharidomycetes</taxon>
        <taxon>Monoblepharidales</taxon>
        <taxon>Gonapodyaceae</taxon>
        <taxon>Gonapodya</taxon>
    </lineage>
</organism>
<evidence type="ECO:0008006" key="3">
    <source>
        <dbReference type="Google" id="ProtNLM"/>
    </source>
</evidence>
<evidence type="ECO:0000313" key="2">
    <source>
        <dbReference type="Proteomes" id="UP000070544"/>
    </source>
</evidence>
<evidence type="ECO:0000313" key="1">
    <source>
        <dbReference type="EMBL" id="KXS12143.1"/>
    </source>
</evidence>
<reference evidence="1 2" key="1">
    <citation type="journal article" date="2015" name="Genome Biol. Evol.">
        <title>Phylogenomic analyses indicate that early fungi evolved digesting cell walls of algal ancestors of land plants.</title>
        <authorList>
            <person name="Chang Y."/>
            <person name="Wang S."/>
            <person name="Sekimoto S."/>
            <person name="Aerts A.L."/>
            <person name="Choi C."/>
            <person name="Clum A."/>
            <person name="LaButti K.M."/>
            <person name="Lindquist E.A."/>
            <person name="Yee Ngan C."/>
            <person name="Ohm R.A."/>
            <person name="Salamov A.A."/>
            <person name="Grigoriev I.V."/>
            <person name="Spatafora J.W."/>
            <person name="Berbee M.L."/>
        </authorList>
    </citation>
    <scope>NUCLEOTIDE SEQUENCE [LARGE SCALE GENOMIC DNA]</scope>
    <source>
        <strain evidence="1 2">JEL478</strain>
    </source>
</reference>